<gene>
    <name evidence="2" type="ORF">Cpa01nite_23060</name>
</gene>
<feature type="chain" id="PRO_5038069230" description="Lipoprotein" evidence="1">
    <location>
        <begin position="26"/>
        <end position="188"/>
    </location>
</feature>
<dbReference type="RefSeq" id="WP_203668951.1">
    <property type="nucleotide sequence ID" value="NZ_BONO01000017.1"/>
</dbReference>
<dbReference type="EMBL" id="BONO01000017">
    <property type="protein sequence ID" value="GIG36925.1"/>
    <property type="molecule type" value="Genomic_DNA"/>
</dbReference>
<accession>A0A919U744</accession>
<evidence type="ECO:0000256" key="1">
    <source>
        <dbReference type="SAM" id="SignalP"/>
    </source>
</evidence>
<evidence type="ECO:0008006" key="4">
    <source>
        <dbReference type="Google" id="ProtNLM"/>
    </source>
</evidence>
<comment type="caution">
    <text evidence="2">The sequence shown here is derived from an EMBL/GenBank/DDBJ whole genome shotgun (WGS) entry which is preliminary data.</text>
</comment>
<proteinExistence type="predicted"/>
<feature type="signal peptide" evidence="1">
    <location>
        <begin position="1"/>
        <end position="25"/>
    </location>
</feature>
<dbReference type="PROSITE" id="PS51257">
    <property type="entry name" value="PROKAR_LIPOPROTEIN"/>
    <property type="match status" value="1"/>
</dbReference>
<dbReference type="Proteomes" id="UP000642125">
    <property type="component" value="Unassembled WGS sequence"/>
</dbReference>
<evidence type="ECO:0000313" key="3">
    <source>
        <dbReference type="Proteomes" id="UP000642125"/>
    </source>
</evidence>
<sequence length="188" mass="20275">MRRGWLTLVVVVTSLAACSSPPVLLDEGAVDDVASAEQNTEFAIAPGWTWCSAISPSGTMREPYTGSRFELDDGSSVGATVLDRRAEGLTSAKLLGDLVADADQCTLEARPDGLGTSIEPLTDLEQDAHGWRTRDPEGRWGEYVVVPLDEWRVLAYGFVTRSEEPPVDLDELGELAREGAERLAPTEG</sequence>
<name>A0A919U744_9CELL</name>
<protein>
    <recommendedName>
        <fullName evidence="4">Lipoprotein</fullName>
    </recommendedName>
</protein>
<keyword evidence="3" id="KW-1185">Reference proteome</keyword>
<reference evidence="2" key="1">
    <citation type="submission" date="2021-01" db="EMBL/GenBank/DDBJ databases">
        <title>Whole genome shotgun sequence of Cellulomonas pakistanensis NBRC 110800.</title>
        <authorList>
            <person name="Komaki H."/>
            <person name="Tamura T."/>
        </authorList>
    </citation>
    <scope>NUCLEOTIDE SEQUENCE</scope>
    <source>
        <strain evidence="2">NBRC 110800</strain>
    </source>
</reference>
<organism evidence="2 3">
    <name type="scientific">Cellulomonas pakistanensis</name>
    <dbReference type="NCBI Taxonomy" id="992287"/>
    <lineage>
        <taxon>Bacteria</taxon>
        <taxon>Bacillati</taxon>
        <taxon>Actinomycetota</taxon>
        <taxon>Actinomycetes</taxon>
        <taxon>Micrococcales</taxon>
        <taxon>Cellulomonadaceae</taxon>
        <taxon>Cellulomonas</taxon>
    </lineage>
</organism>
<keyword evidence="1" id="KW-0732">Signal</keyword>
<evidence type="ECO:0000313" key="2">
    <source>
        <dbReference type="EMBL" id="GIG36925.1"/>
    </source>
</evidence>
<dbReference type="AlphaFoldDB" id="A0A919U744"/>